<sequence length="250" mass="27179">MVLKRAFRTPSRASAPQAKVNAPPAAPPSEEATAQELRPGNTSRAVDKLWQQPAAGLAQKPKRMSNLPYVPRLPAVLSSTLPSVIRLGRGASIPDLLLLIGRLPVQKMPEVEQELLSPAKRQSMHCIMMPAFEESQMQPPHPMRTDGDEDWATDLLSRLDVMLGNLSTGTSSKLCSGRSSLSGSQEPRHKASGNENHPAEAPSDLLSEDLCFDELEDIWASPEKQQQAISQAYRAGAVLSKNLLQQAFAC</sequence>
<comment type="caution">
    <text evidence="2">The sequence shown here is derived from an EMBL/GenBank/DDBJ whole genome shotgun (WGS) entry which is preliminary data.</text>
</comment>
<dbReference type="AlphaFoldDB" id="A0AAW1Q9K6"/>
<gene>
    <name evidence="2" type="ORF">WJX74_000782</name>
</gene>
<evidence type="ECO:0000313" key="2">
    <source>
        <dbReference type="EMBL" id="KAK9817508.1"/>
    </source>
</evidence>
<keyword evidence="3" id="KW-1185">Reference proteome</keyword>
<evidence type="ECO:0000313" key="3">
    <source>
        <dbReference type="Proteomes" id="UP001438707"/>
    </source>
</evidence>
<feature type="compositionally biased region" description="Low complexity" evidence="1">
    <location>
        <begin position="171"/>
        <end position="184"/>
    </location>
</feature>
<feature type="region of interest" description="Disordered" evidence="1">
    <location>
        <begin position="170"/>
        <end position="203"/>
    </location>
</feature>
<organism evidence="2 3">
    <name type="scientific">Apatococcus lobatus</name>
    <dbReference type="NCBI Taxonomy" id="904363"/>
    <lineage>
        <taxon>Eukaryota</taxon>
        <taxon>Viridiplantae</taxon>
        <taxon>Chlorophyta</taxon>
        <taxon>core chlorophytes</taxon>
        <taxon>Trebouxiophyceae</taxon>
        <taxon>Chlorellales</taxon>
        <taxon>Chlorellaceae</taxon>
        <taxon>Apatococcus</taxon>
    </lineage>
</organism>
<feature type="region of interest" description="Disordered" evidence="1">
    <location>
        <begin position="1"/>
        <end position="42"/>
    </location>
</feature>
<proteinExistence type="predicted"/>
<name>A0AAW1Q9K6_9CHLO</name>
<accession>A0AAW1Q9K6</accession>
<dbReference type="Proteomes" id="UP001438707">
    <property type="component" value="Unassembled WGS sequence"/>
</dbReference>
<evidence type="ECO:0000256" key="1">
    <source>
        <dbReference type="SAM" id="MobiDB-lite"/>
    </source>
</evidence>
<reference evidence="2 3" key="1">
    <citation type="journal article" date="2024" name="Nat. Commun.">
        <title>Phylogenomics reveals the evolutionary origins of lichenization in chlorophyte algae.</title>
        <authorList>
            <person name="Puginier C."/>
            <person name="Libourel C."/>
            <person name="Otte J."/>
            <person name="Skaloud P."/>
            <person name="Haon M."/>
            <person name="Grisel S."/>
            <person name="Petersen M."/>
            <person name="Berrin J.G."/>
            <person name="Delaux P.M."/>
            <person name="Dal Grande F."/>
            <person name="Keller J."/>
        </authorList>
    </citation>
    <scope>NUCLEOTIDE SEQUENCE [LARGE SCALE GENOMIC DNA]</scope>
    <source>
        <strain evidence="2 3">SAG 2145</strain>
    </source>
</reference>
<dbReference type="EMBL" id="JALJOS010000066">
    <property type="protein sequence ID" value="KAK9817508.1"/>
    <property type="molecule type" value="Genomic_DNA"/>
</dbReference>
<protein>
    <submittedName>
        <fullName evidence="2">Uncharacterized protein</fullName>
    </submittedName>
</protein>